<evidence type="ECO:0000256" key="2">
    <source>
        <dbReference type="ARBA" id="ARBA00023015"/>
    </source>
</evidence>
<dbReference type="Gene3D" id="1.25.40.10">
    <property type="entry name" value="Tetratricopeptide repeat domain"/>
    <property type="match status" value="1"/>
</dbReference>
<evidence type="ECO:0000313" key="8">
    <source>
        <dbReference type="Proteomes" id="UP000635606"/>
    </source>
</evidence>
<dbReference type="RefSeq" id="WP_203930425.1">
    <property type="nucleotide sequence ID" value="NZ_BOPH01000081.1"/>
</dbReference>
<feature type="domain" description="OmpR/PhoB-type" evidence="5">
    <location>
        <begin position="16"/>
        <end position="87"/>
    </location>
</feature>
<dbReference type="InterPro" id="IPR036388">
    <property type="entry name" value="WH-like_DNA-bd_sf"/>
</dbReference>
<dbReference type="SUPFAM" id="SSF48452">
    <property type="entry name" value="TPR-like"/>
    <property type="match status" value="1"/>
</dbReference>
<evidence type="ECO:0000313" key="7">
    <source>
        <dbReference type="EMBL" id="GIJ70530.1"/>
    </source>
</evidence>
<proteinExistence type="inferred from homology"/>
<dbReference type="PANTHER" id="PTHR35807:SF1">
    <property type="entry name" value="TRANSCRIPTIONAL REGULATOR REDD"/>
    <property type="match status" value="1"/>
</dbReference>
<feature type="domain" description="Bacterial transcriptional activator" evidence="6">
    <location>
        <begin position="94"/>
        <end position="240"/>
    </location>
</feature>
<comment type="similarity">
    <text evidence="1">Belongs to the AfsR/DnrI/RedD regulatory family.</text>
</comment>
<evidence type="ECO:0000256" key="1">
    <source>
        <dbReference type="ARBA" id="ARBA00005820"/>
    </source>
</evidence>
<evidence type="ECO:0000259" key="6">
    <source>
        <dbReference type="SMART" id="SM01043"/>
    </source>
</evidence>
<keyword evidence="4" id="KW-0804">Transcription</keyword>
<dbReference type="InterPro" id="IPR011990">
    <property type="entry name" value="TPR-like_helical_dom_sf"/>
</dbReference>
<keyword evidence="3" id="KW-0238">DNA-binding</keyword>
<keyword evidence="2" id="KW-0805">Transcription regulation</keyword>
<dbReference type="GO" id="GO:0000160">
    <property type="term" value="P:phosphorelay signal transduction system"/>
    <property type="evidence" value="ECO:0007669"/>
    <property type="project" value="InterPro"/>
</dbReference>
<dbReference type="GO" id="GO:0003677">
    <property type="term" value="F:DNA binding"/>
    <property type="evidence" value="ECO:0007669"/>
    <property type="project" value="UniProtKB-KW"/>
</dbReference>
<dbReference type="InterPro" id="IPR005158">
    <property type="entry name" value="BTAD"/>
</dbReference>
<dbReference type="Proteomes" id="UP000635606">
    <property type="component" value="Unassembled WGS sequence"/>
</dbReference>
<dbReference type="Gene3D" id="1.10.10.10">
    <property type="entry name" value="Winged helix-like DNA-binding domain superfamily/Winged helix DNA-binding domain"/>
    <property type="match status" value="1"/>
</dbReference>
<dbReference type="AlphaFoldDB" id="A0A8J3ZXX3"/>
<name>A0A8J3ZXX3_9ACTN</name>
<organism evidence="7 8">
    <name type="scientific">Virgisporangium ochraceum</name>
    <dbReference type="NCBI Taxonomy" id="65505"/>
    <lineage>
        <taxon>Bacteria</taxon>
        <taxon>Bacillati</taxon>
        <taxon>Actinomycetota</taxon>
        <taxon>Actinomycetes</taxon>
        <taxon>Micromonosporales</taxon>
        <taxon>Micromonosporaceae</taxon>
        <taxon>Virgisporangium</taxon>
    </lineage>
</organism>
<dbReference type="InterPro" id="IPR016032">
    <property type="entry name" value="Sig_transdc_resp-reg_C-effctor"/>
</dbReference>
<dbReference type="SUPFAM" id="SSF46894">
    <property type="entry name" value="C-terminal effector domain of the bipartite response regulators"/>
    <property type="match status" value="1"/>
</dbReference>
<comment type="caution">
    <text evidence="7">The sequence shown here is derived from an EMBL/GenBank/DDBJ whole genome shotgun (WGS) entry which is preliminary data.</text>
</comment>
<gene>
    <name evidence="7" type="ORF">Voc01_054470</name>
</gene>
<reference evidence="7" key="1">
    <citation type="submission" date="2021-01" db="EMBL/GenBank/DDBJ databases">
        <title>Whole genome shotgun sequence of Virgisporangium ochraceum NBRC 16418.</title>
        <authorList>
            <person name="Komaki H."/>
            <person name="Tamura T."/>
        </authorList>
    </citation>
    <scope>NUCLEOTIDE SEQUENCE</scope>
    <source>
        <strain evidence="7">NBRC 16418</strain>
    </source>
</reference>
<dbReference type="EMBL" id="BOPH01000081">
    <property type="protein sequence ID" value="GIJ70530.1"/>
    <property type="molecule type" value="Genomic_DNA"/>
</dbReference>
<evidence type="ECO:0000256" key="3">
    <source>
        <dbReference type="ARBA" id="ARBA00023125"/>
    </source>
</evidence>
<dbReference type="SMART" id="SM00862">
    <property type="entry name" value="Trans_reg_C"/>
    <property type="match status" value="1"/>
</dbReference>
<dbReference type="InterPro" id="IPR051677">
    <property type="entry name" value="AfsR-DnrI-RedD_regulator"/>
</dbReference>
<evidence type="ECO:0000259" key="5">
    <source>
        <dbReference type="SMART" id="SM00862"/>
    </source>
</evidence>
<evidence type="ECO:0000256" key="4">
    <source>
        <dbReference type="ARBA" id="ARBA00023163"/>
    </source>
</evidence>
<dbReference type="GO" id="GO:0006355">
    <property type="term" value="P:regulation of DNA-templated transcription"/>
    <property type="evidence" value="ECO:0007669"/>
    <property type="project" value="InterPro"/>
</dbReference>
<accession>A0A8J3ZXX3</accession>
<protein>
    <recommendedName>
        <fullName evidence="9">Transcriptional regulator, SARP family</fullName>
    </recommendedName>
</protein>
<dbReference type="InterPro" id="IPR001867">
    <property type="entry name" value="OmpR/PhoB-type_DNA-bd"/>
</dbReference>
<dbReference type="Pfam" id="PF03704">
    <property type="entry name" value="BTAD"/>
    <property type="match status" value="1"/>
</dbReference>
<keyword evidence="8" id="KW-1185">Reference proteome</keyword>
<dbReference type="SMART" id="SM01043">
    <property type="entry name" value="BTAD"/>
    <property type="match status" value="1"/>
</dbReference>
<evidence type="ECO:0008006" key="9">
    <source>
        <dbReference type="Google" id="ProtNLM"/>
    </source>
</evidence>
<sequence length="266" mass="29576">MPTFHILGPVEVVRDGRRQPLGSGKVAALAVALAVRCGTHVGQTRLFECLWTEPPASALANLRTYVHRLRRVVGFDTLHEREGGYVLSTRPEDCDHVRFRHLCELGRSAVRDCDLVAAAARLEQALRLWRDDRAAESVPRHGPLAGWLAALDDERTAAATDLAEVWLRLGQPATAVDQLRRLLAVAPTESRAWRLRMIGHHRLREPGAVTRAYREAVASFRTHLDMDVDPQLTVLHGRLFGASGPGVRADVARPDPVRTYQQQPLL</sequence>
<dbReference type="PANTHER" id="PTHR35807">
    <property type="entry name" value="TRANSCRIPTIONAL REGULATOR REDD-RELATED"/>
    <property type="match status" value="1"/>
</dbReference>